<dbReference type="SUPFAM" id="SSF53448">
    <property type="entry name" value="Nucleotide-diphospho-sugar transferases"/>
    <property type="match status" value="1"/>
</dbReference>
<evidence type="ECO:0000313" key="2">
    <source>
        <dbReference type="EMBL" id="MEV8468050.1"/>
    </source>
</evidence>
<feature type="domain" description="Glycosyltransferase 2-like" evidence="1">
    <location>
        <begin position="5"/>
        <end position="125"/>
    </location>
</feature>
<dbReference type="InterPro" id="IPR001173">
    <property type="entry name" value="Glyco_trans_2-like"/>
</dbReference>
<keyword evidence="2" id="KW-0328">Glycosyltransferase</keyword>
<dbReference type="PANTHER" id="PTHR22916:SF3">
    <property type="entry name" value="UDP-GLCNAC:BETAGAL BETA-1,3-N-ACETYLGLUCOSAMINYLTRANSFERASE-LIKE PROTEIN 1"/>
    <property type="match status" value="1"/>
</dbReference>
<comment type="caution">
    <text evidence="2">The sequence shown here is derived from an EMBL/GenBank/DDBJ whole genome shotgun (WGS) entry which is preliminary data.</text>
</comment>
<reference evidence="2 3" key="1">
    <citation type="submission" date="2024-07" db="EMBL/GenBank/DDBJ databases">
        <authorList>
            <person name="Kang M."/>
        </authorList>
    </citation>
    <scope>NUCLEOTIDE SEQUENCE [LARGE SCALE GENOMIC DNA]</scope>
    <source>
        <strain evidence="2 3">DFM31</strain>
    </source>
</reference>
<evidence type="ECO:0000313" key="3">
    <source>
        <dbReference type="Proteomes" id="UP001553161"/>
    </source>
</evidence>
<keyword evidence="3" id="KW-1185">Reference proteome</keyword>
<accession>A0ABV3L8Z8</accession>
<dbReference type="RefSeq" id="WP_366194004.1">
    <property type="nucleotide sequence ID" value="NZ_JBFBVU010000021.1"/>
</dbReference>
<organism evidence="2 3">
    <name type="scientific">Meridianimarinicoccus marinus</name>
    <dbReference type="NCBI Taxonomy" id="3231483"/>
    <lineage>
        <taxon>Bacteria</taxon>
        <taxon>Pseudomonadati</taxon>
        <taxon>Pseudomonadota</taxon>
        <taxon>Alphaproteobacteria</taxon>
        <taxon>Rhodobacterales</taxon>
        <taxon>Paracoccaceae</taxon>
        <taxon>Meridianimarinicoccus</taxon>
    </lineage>
</organism>
<name>A0ABV3L8Z8_9RHOB</name>
<protein>
    <submittedName>
        <fullName evidence="2">Glycosyltransferase</fullName>
        <ecNumber evidence="2">2.4.-.-</ecNumber>
    </submittedName>
</protein>
<proteinExistence type="predicted"/>
<dbReference type="EC" id="2.4.-.-" evidence="2"/>
<dbReference type="EMBL" id="JBFBVU010000021">
    <property type="protein sequence ID" value="MEV8468050.1"/>
    <property type="molecule type" value="Genomic_DNA"/>
</dbReference>
<dbReference type="PANTHER" id="PTHR22916">
    <property type="entry name" value="GLYCOSYLTRANSFERASE"/>
    <property type="match status" value="1"/>
</dbReference>
<dbReference type="Proteomes" id="UP001553161">
    <property type="component" value="Unassembled WGS sequence"/>
</dbReference>
<dbReference type="InterPro" id="IPR029044">
    <property type="entry name" value="Nucleotide-diphossugar_trans"/>
</dbReference>
<dbReference type="Pfam" id="PF00535">
    <property type="entry name" value="Glycos_transf_2"/>
    <property type="match status" value="1"/>
</dbReference>
<keyword evidence="2" id="KW-0808">Transferase</keyword>
<evidence type="ECO:0000259" key="1">
    <source>
        <dbReference type="Pfam" id="PF00535"/>
    </source>
</evidence>
<dbReference type="Gene3D" id="3.90.550.10">
    <property type="entry name" value="Spore Coat Polysaccharide Biosynthesis Protein SpsA, Chain A"/>
    <property type="match status" value="1"/>
</dbReference>
<sequence length="305" mass="33402">MSSVTILLCTHNGARFLQAQLESIAAQTWTDWALWISDDGSTDGTLDILRDFREAHPGREIRLLSGAGCGAAANYLALLCHPDLGPRRIAFCDQDDMWLPEKLARAVARLNKYGDNAPACYAAGSTVTDADLTPIGRLHTEGTTPSLKNALVQNVLHGSTIVLTAAAHDLLRQAGPVSVPFHDWWCYLALTACNVPIELEDAPALLYRQHGDNHIGYNKGAGAGRKRYRLIAEGIFRGWLTQNAEALLHADLPMTPDARTLCRDYLALQDRPAVARMLGYRRLGLRRQSRPGTLLLHAFAGLGYV</sequence>
<gene>
    <name evidence="2" type="ORF">AB0T83_14835</name>
</gene>
<dbReference type="GO" id="GO:0016757">
    <property type="term" value="F:glycosyltransferase activity"/>
    <property type="evidence" value="ECO:0007669"/>
    <property type="project" value="UniProtKB-KW"/>
</dbReference>